<evidence type="ECO:0000313" key="3">
    <source>
        <dbReference type="EMBL" id="ADO67306.1"/>
    </source>
</evidence>
<keyword evidence="4" id="KW-1185">Reference proteome</keyword>
<dbReference type="RefSeq" id="YP_003969905.1">
    <property type="nucleotide sequence ID" value="NC_014637.1"/>
</dbReference>
<dbReference type="GO" id="GO:0016757">
    <property type="term" value="F:glycosyltransferase activity"/>
    <property type="evidence" value="ECO:0007669"/>
    <property type="project" value="InterPro"/>
</dbReference>
<dbReference type="PANTHER" id="PTHR46401:SF2">
    <property type="entry name" value="GLYCOSYLTRANSFERASE WBBK-RELATED"/>
    <property type="match status" value="1"/>
</dbReference>
<dbReference type="PANTHER" id="PTHR46401">
    <property type="entry name" value="GLYCOSYLTRANSFERASE WBBK-RELATED"/>
    <property type="match status" value="1"/>
</dbReference>
<evidence type="ECO:0000259" key="2">
    <source>
        <dbReference type="Pfam" id="PF00534"/>
    </source>
</evidence>
<dbReference type="EMBL" id="GU244497">
    <property type="protein sequence ID" value="ADO67306.1"/>
    <property type="molecule type" value="Genomic_DNA"/>
</dbReference>
<dbReference type="Gene3D" id="3.40.50.2000">
    <property type="entry name" value="Glycogen Phosphorylase B"/>
    <property type="match status" value="3"/>
</dbReference>
<sequence>MIKKQFIGPDLQVESTINLKSKLFADYIIFIETTNLKSNIIQLLENLLQNIRNDYNKEIYLLISSPDDYTKSNYVRYISNYAQFIKDFDMVIVLNDIMNNNCLTFTILQSIYYQKPLLMEEHQLLNDDFNSYPGIFKYNKTESDNKIKLFFMDKIKKLLSDELEESKYLELKKKMWNRNINKYYKKYFTEIINFLQTKNFKRKNIDYCTIQADGFNFYYYENITPVNLSLIYQNVENFLDLVKDYKKILLISSDYPGYGGAATQNNEIAKFLRLHGIDCKELYYLFNSISSSESEKIINQFKKPLNKFDFENMLKDKKTINNLNDIQPIKNDFFQNNIRVTRINDLEKDLENMEFIPDLIILKNHLNGKHIPLKFNNIFYLVAGIYHNNLNKFYYNLNLNENEKFFNKEIINLLKDKRVKAITNSIHTKKILENTFNIKSDMYYTNFLSYYPTKLPQLNYETLNKRPYDYGIICSDFNRPIKNLLNICTELSSQIKEKETLIFIGKNSNKYLKLFNNKNITCMGLISREMITEYLKKIKNVLINSYYESNSNLAIEAKFNGCNVIRNPLPKDNNTIRILITSTQKPGHGGSATNAYKLTKWLRNLNYRVAVLFFNKEDSDKINPDKIEGLFSIRDDIKTKNFYSSSTKINIRNNIINYLDGYPTLIYAFNYYTPILSRKLFPNSYLYYFVVGNPVLSLGENSIINKEISITKFLKNDYVLKNYDENSYNLEKESIQICDEIIFDQGDLNLQTISKVHPKFRYLYNNYYNYGINILVDDIIPVESTKEFELVIVSSNWKRLVKNPKLSYLLFKEFPEYRKLVIGNNSEMFDTIPNTTCLPLLDYDKTMKYIAKSKILLITSFSETGPNTLIEAFSNKCQVITSKNIGYHRYLKEYHLCEDVYELTEWKNKIKYIINNFDFLPVPCFEIEKDKLKFIDLINHKKIISKPNVLIVCGDKPYYGGAATNSYNLIKLLIDKKINVYGLFISYQQEGLDDPDNVGCVDHLFLDKNIKEKLLKWKELHNNFDIIFCKNYKVFTLIKKTFPNIQIIYSPSGLRQVTSEISKRKQFFQDMKEDQIELINTGYVLEEDSNWYNFIMKNDKYLENYALQYADYLLPNSQVTYDIIKYYYNYEITNKLIEPIYLTNIQFIEQTNFNFRKRKYDFAFIATNWKRATKNIWLVKSLIKKFKGSSYNILVVGSSSNITETDFPKIDYPNLEVKHHMLHDEMIKLYQNIKTVVITSFYDSNPNVLIEAIYCGCNVVTSDNVGNNENLRKHLVVKSPYKIISWFTAIEASIKKLVPYLGPSLKVAREQFVSLVTNLGCKQEAVGVYKVNASWDLETTIKRCNNINFNWIDTEKIEDFEEHMGRKTDIFSNIYLHLFKELVTRLEFKFSHYLFIDETVKISYRTKWENINIWILKSKEEVMYFNQAKFYFVRGNYPNFYQKLIPSNAYSIYYPATSFKYDYNIKNKDKIIKRDLVSYFNINSHPQYNNYSMILHHEDDNYFKQFDKCTKIIFNKFSLGQTFCFKNTEKIYDIIYVAQAVQKSKNHQLFFDFIKYCDINQISINIAYVSNKEILQKKYSNFYLPNENSKVKLFFYNHVTPSKLSELYNQSKINLVLSNRDCVPRVIIESIMCGCYNIATDLLSDGKYYYDGVCGELLHFDYAEVELLSSGMISYVSNPMIFKKLIKLVRLEYNHEKISKEGFKLYSLESTVNSIINKIT</sequence>
<dbReference type="Proteomes" id="UP000029781">
    <property type="component" value="Segment"/>
</dbReference>
<evidence type="ECO:0000313" key="4">
    <source>
        <dbReference type="Proteomes" id="UP000029781"/>
    </source>
</evidence>
<feature type="domain" description="Glycosyl transferase family 1" evidence="2">
    <location>
        <begin position="789"/>
        <end position="916"/>
    </location>
</feature>
<organism evidence="3 4">
    <name type="scientific">Cafeteria roenbergensis virus (strain BV-PW1)</name>
    <name type="common">CroV</name>
    <dbReference type="NCBI Taxonomy" id="693272"/>
    <lineage>
        <taxon>Viruses</taxon>
        <taxon>Varidnaviria</taxon>
        <taxon>Bamfordvirae</taxon>
        <taxon>Nucleocytoviricota</taxon>
        <taxon>Megaviricetes</taxon>
        <taxon>Imitervirales</taxon>
        <taxon>Mimiviridae</taxon>
        <taxon>Aliimimivirinae</taxon>
        <taxon>Rheavirus</taxon>
        <taxon>Rheavirus sinusmexicani</taxon>
    </lineage>
</organism>
<dbReference type="Pfam" id="PF00534">
    <property type="entry name" value="Glycos_transf_1"/>
    <property type="match status" value="2"/>
</dbReference>
<keyword evidence="1" id="KW-0808">Transferase</keyword>
<accession>E3T543</accession>
<evidence type="ECO:0000256" key="1">
    <source>
        <dbReference type="ARBA" id="ARBA00022679"/>
    </source>
</evidence>
<dbReference type="GeneID" id="9887675"/>
<reference evidence="3 4" key="1">
    <citation type="journal article" date="2010" name="Proc. Natl. Acad. Sci. U.S.A.">
        <title>Giant virus with a remarkable complement of genes infects marine zooplankton.</title>
        <authorList>
            <person name="Fischer M.G."/>
            <person name="Allen M.J."/>
            <person name="Wilson W.H."/>
            <person name="Suttle C.A."/>
        </authorList>
    </citation>
    <scope>NUCLEOTIDE SEQUENCE [LARGE SCALE GENOMIC DNA]</scope>
    <source>
        <strain evidence="3 4">BV-PW1</strain>
    </source>
</reference>
<organismHost>
    <name type="scientific">Cafeteria roenbergensis</name>
    <name type="common">Marine flagellate</name>
    <dbReference type="NCBI Taxonomy" id="33653"/>
</organismHost>
<dbReference type="InterPro" id="IPR001296">
    <property type="entry name" value="Glyco_trans_1"/>
</dbReference>
<dbReference type="SUPFAM" id="SSF53756">
    <property type="entry name" value="UDP-Glycosyltransferase/glycogen phosphorylase"/>
    <property type="match status" value="4"/>
</dbReference>
<name>E3T543_CROVB</name>
<feature type="domain" description="Glycosyl transferase family 1" evidence="2">
    <location>
        <begin position="1172"/>
        <end position="1272"/>
    </location>
</feature>
<dbReference type="KEGG" id="vg:9887675"/>
<protein>
    <submittedName>
        <fullName evidence="3">Putative glycosyltransferase</fullName>
    </submittedName>
</protein>
<gene>
    <name evidence="3" type="ORF">crov273</name>
</gene>
<proteinExistence type="predicted"/>